<evidence type="ECO:0000313" key="8">
    <source>
        <dbReference type="Proteomes" id="UP000631312"/>
    </source>
</evidence>
<dbReference type="InterPro" id="IPR005158">
    <property type="entry name" value="BTAD"/>
</dbReference>
<dbReference type="Proteomes" id="UP000631312">
    <property type="component" value="Unassembled WGS sequence"/>
</dbReference>
<dbReference type="PANTHER" id="PTHR47691">
    <property type="entry name" value="REGULATOR-RELATED"/>
    <property type="match status" value="1"/>
</dbReference>
<reference evidence="5 8" key="2">
    <citation type="submission" date="2021-01" db="EMBL/GenBank/DDBJ databases">
        <title>Whole genome shotgun sequence of Actinoplanes lobatus NBRC 12513.</title>
        <authorList>
            <person name="Komaki H."/>
            <person name="Tamura T."/>
        </authorList>
    </citation>
    <scope>NUCLEOTIDE SEQUENCE [LARGE SCALE GENOMIC DNA]</scope>
    <source>
        <strain evidence="5 8">NBRC 12513</strain>
    </source>
</reference>
<dbReference type="GO" id="GO:0000160">
    <property type="term" value="P:phosphorelay signal transduction system"/>
    <property type="evidence" value="ECO:0007669"/>
    <property type="project" value="InterPro"/>
</dbReference>
<dbReference type="PRINTS" id="PR00364">
    <property type="entry name" value="DISEASERSIST"/>
</dbReference>
<keyword evidence="2 3" id="KW-0238">DNA-binding</keyword>
<dbReference type="InterPro" id="IPR049945">
    <property type="entry name" value="AAA_22"/>
</dbReference>
<dbReference type="GO" id="GO:0006355">
    <property type="term" value="P:regulation of DNA-templated transcription"/>
    <property type="evidence" value="ECO:0007669"/>
    <property type="project" value="InterPro"/>
</dbReference>
<evidence type="ECO:0000256" key="2">
    <source>
        <dbReference type="ARBA" id="ARBA00023125"/>
    </source>
</evidence>
<evidence type="ECO:0000259" key="4">
    <source>
        <dbReference type="PROSITE" id="PS51755"/>
    </source>
</evidence>
<protein>
    <submittedName>
        <fullName evidence="6">Putative ATPase/DNA-binding SARP family transcriptional activator</fullName>
    </submittedName>
    <submittedName>
        <fullName evidence="5">SARP family transcriptional regulator</fullName>
    </submittedName>
</protein>
<dbReference type="SMART" id="SM01043">
    <property type="entry name" value="BTAD"/>
    <property type="match status" value="1"/>
</dbReference>
<dbReference type="Gene3D" id="1.25.40.10">
    <property type="entry name" value="Tetratricopeptide repeat domain"/>
    <property type="match status" value="1"/>
</dbReference>
<evidence type="ECO:0000313" key="7">
    <source>
        <dbReference type="Proteomes" id="UP000590511"/>
    </source>
</evidence>
<evidence type="ECO:0000256" key="1">
    <source>
        <dbReference type="ARBA" id="ARBA00005820"/>
    </source>
</evidence>
<name>A0A7W7MJ29_9ACTN</name>
<dbReference type="EMBL" id="JACHNC010000001">
    <property type="protein sequence ID" value="MBB4752207.1"/>
    <property type="molecule type" value="Genomic_DNA"/>
</dbReference>
<feature type="DNA-binding region" description="OmpR/PhoB-type" evidence="3">
    <location>
        <begin position="1"/>
        <end position="100"/>
    </location>
</feature>
<dbReference type="Proteomes" id="UP000590511">
    <property type="component" value="Unassembled WGS sequence"/>
</dbReference>
<dbReference type="SUPFAM" id="SSF52540">
    <property type="entry name" value="P-loop containing nucleoside triphosphate hydrolases"/>
    <property type="match status" value="1"/>
</dbReference>
<proteinExistence type="inferred from homology"/>
<dbReference type="AlphaFoldDB" id="A0A7W7MJ29"/>
<evidence type="ECO:0000256" key="3">
    <source>
        <dbReference type="PROSITE-ProRule" id="PRU01091"/>
    </source>
</evidence>
<accession>A0A7W7MJ29</accession>
<dbReference type="SMART" id="SM00862">
    <property type="entry name" value="Trans_reg_C"/>
    <property type="match status" value="1"/>
</dbReference>
<dbReference type="Gene3D" id="3.40.50.300">
    <property type="entry name" value="P-loop containing nucleotide triphosphate hydrolases"/>
    <property type="match status" value="1"/>
</dbReference>
<evidence type="ECO:0000313" key="6">
    <source>
        <dbReference type="EMBL" id="MBB4752207.1"/>
    </source>
</evidence>
<keyword evidence="8" id="KW-1185">Reference proteome</keyword>
<dbReference type="RefSeq" id="WP_188124114.1">
    <property type="nucleotide sequence ID" value="NZ_BOMP01000183.1"/>
</dbReference>
<dbReference type="Pfam" id="PF13401">
    <property type="entry name" value="AAA_22"/>
    <property type="match status" value="1"/>
</dbReference>
<dbReference type="InterPro" id="IPR027417">
    <property type="entry name" value="P-loop_NTPase"/>
</dbReference>
<dbReference type="InterPro" id="IPR011990">
    <property type="entry name" value="TPR-like_helical_dom_sf"/>
</dbReference>
<dbReference type="SUPFAM" id="SSF48452">
    <property type="entry name" value="TPR-like"/>
    <property type="match status" value="1"/>
</dbReference>
<comment type="similarity">
    <text evidence="1">Belongs to the AfsR/DnrI/RedD regulatory family.</text>
</comment>
<dbReference type="PROSITE" id="PS51755">
    <property type="entry name" value="OMPR_PHOB"/>
    <property type="match status" value="1"/>
</dbReference>
<dbReference type="PANTHER" id="PTHR47691:SF3">
    <property type="entry name" value="HTH-TYPE TRANSCRIPTIONAL REGULATOR RV0890C-RELATED"/>
    <property type="match status" value="1"/>
</dbReference>
<feature type="domain" description="OmpR/PhoB-type" evidence="4">
    <location>
        <begin position="1"/>
        <end position="100"/>
    </location>
</feature>
<reference evidence="6 7" key="1">
    <citation type="submission" date="2020-08" db="EMBL/GenBank/DDBJ databases">
        <title>Sequencing the genomes of 1000 actinobacteria strains.</title>
        <authorList>
            <person name="Klenk H.-P."/>
        </authorList>
    </citation>
    <scope>NUCLEOTIDE SEQUENCE [LARGE SCALE GENOMIC DNA]</scope>
    <source>
        <strain evidence="6 7">DSM 43150</strain>
    </source>
</reference>
<gene>
    <name evidence="5" type="ORF">Alo02nite_89180</name>
    <name evidence="6" type="ORF">BJ964_006368</name>
</gene>
<comment type="caution">
    <text evidence="6">The sequence shown here is derived from an EMBL/GenBank/DDBJ whole genome shotgun (WGS) entry which is preliminary data.</text>
</comment>
<dbReference type="EMBL" id="BOMP01000183">
    <property type="protein sequence ID" value="GIE46020.1"/>
    <property type="molecule type" value="Genomic_DNA"/>
</dbReference>
<dbReference type="Pfam" id="PF00486">
    <property type="entry name" value="Trans_reg_C"/>
    <property type="match status" value="1"/>
</dbReference>
<dbReference type="Gene3D" id="1.10.10.10">
    <property type="entry name" value="Winged helix-like DNA-binding domain superfamily/Winged helix DNA-binding domain"/>
    <property type="match status" value="1"/>
</dbReference>
<dbReference type="InterPro" id="IPR036388">
    <property type="entry name" value="WH-like_DNA-bd_sf"/>
</dbReference>
<dbReference type="SUPFAM" id="SSF46894">
    <property type="entry name" value="C-terminal effector domain of the bipartite response regulators"/>
    <property type="match status" value="1"/>
</dbReference>
<dbReference type="GO" id="GO:0016887">
    <property type="term" value="F:ATP hydrolysis activity"/>
    <property type="evidence" value="ECO:0007669"/>
    <property type="project" value="InterPro"/>
</dbReference>
<evidence type="ECO:0000313" key="5">
    <source>
        <dbReference type="EMBL" id="GIE46020.1"/>
    </source>
</evidence>
<dbReference type="GO" id="GO:0003677">
    <property type="term" value="F:DNA binding"/>
    <property type="evidence" value="ECO:0007669"/>
    <property type="project" value="UniProtKB-UniRule"/>
</dbReference>
<dbReference type="InterPro" id="IPR001867">
    <property type="entry name" value="OmpR/PhoB-type_DNA-bd"/>
</dbReference>
<dbReference type="InterPro" id="IPR016032">
    <property type="entry name" value="Sig_transdc_resp-reg_C-effctor"/>
</dbReference>
<sequence length="1053" mass="112138">MDGGARLQVTLLGVFRVSCGDTVLAISGTRLQNLLVRLALAGGRPVTPAVLIDAIWGEEPPSDPAHALQRLVSRLRRALTPDAPDPAVVVQVAGGYRLAVETSDVDAVRFEELAANGQEPALSEAVALWGDRPGVEPAAIAAVAPTVATRLAQTSVEVVADLADAELSSGRAEAAAARLSGLLGEHPGHERAAALLMDALAVLGRQAEALAVYERVRETLADVLGADPGTALRERHLRLLRPEPPRPATGAIVNDLPVPGGSDADLPTPLTSFIGRDDDLARISALLTTGRLATVVGPGGAGKTRLALEAAHRLRHEYHDGVRLVDLAAVTDPAEVTTAVLAAIGPRTGGLLKRADNDDFGVLLAELSGRETLLLLDNCEHLIDTVAHLISSLLPRCSGLRVLATSREPLTVDGEGLVPLAPLELPGPDTSADEARDTASVRLFTARAAAVRPGFAVDETTLPFVVRLVRGLDGMPLALELAAARLRTLSLPDLADGLADRFRILGTGSRTAPARHRTLRAVIAWSWDLLDTGERAVAERIAVLPGGITVRSATAVCKDIADVPDLLAALVDRSLLHLDPVTGRYRMLETIRGYGSERLAEAGALGSARDLAAAYFAALMTEQDPRLRGPGQLDAVRTVDAEYDNTLAALHHLCATGDVTGAIALALHLTWYWQMRGRHADAVHWLSEALAVPGEVPAPARDCARAAYLLNRADITSGISTPDAIADRTEMRELTDRLLAHPHLPDHFRMLGAILLFLQDERAALATFERLADGDDRWSAGLAHMFQAEIAENEGALDRMRHHVEAALDHFHRVGDQWATAAVLPMRATLRRYDDVDGALTDLNEARILADKFGALGLGDQFYRDLNWIDLHLRRGDTSRAIIMLDAARVRAVRASSAEMLVLIDAHEAALRVRTGDLDRARDLLDAAERGLRHVTAFPADHARALVCGTRAALLLVLDDLPGADEALAAAHAAALATRELPVLARVTVQMAAAADRQGQPHRSAALLGAAARQRGAHDRTDPQICELTRRGKAALGEKEFAAAYEAGTRGAQ</sequence>
<dbReference type="Pfam" id="PF03704">
    <property type="entry name" value="BTAD"/>
    <property type="match status" value="1"/>
</dbReference>
<organism evidence="6 7">
    <name type="scientific">Actinoplanes lobatus</name>
    <dbReference type="NCBI Taxonomy" id="113568"/>
    <lineage>
        <taxon>Bacteria</taxon>
        <taxon>Bacillati</taxon>
        <taxon>Actinomycetota</taxon>
        <taxon>Actinomycetes</taxon>
        <taxon>Micromonosporales</taxon>
        <taxon>Micromonosporaceae</taxon>
        <taxon>Actinoplanes</taxon>
    </lineage>
</organism>
<dbReference type="SUPFAM" id="SSF81901">
    <property type="entry name" value="HCP-like"/>
    <property type="match status" value="1"/>
</dbReference>